<dbReference type="Proteomes" id="UP000183585">
    <property type="component" value="Unassembled WGS sequence"/>
</dbReference>
<proteinExistence type="predicted"/>
<protein>
    <recommendedName>
        <fullName evidence="1">DUF5753 domain-containing protein</fullName>
    </recommendedName>
</protein>
<keyword evidence="3" id="KW-1185">Reference proteome</keyword>
<sequence length="34" mass="4088">MLRFDDTKPEAEVERQVAARLERQEILVREHPPQ</sequence>
<organism evidence="2 3">
    <name type="scientific">Micromonospora carbonacea</name>
    <dbReference type="NCBI Taxonomy" id="47853"/>
    <lineage>
        <taxon>Bacteria</taxon>
        <taxon>Bacillati</taxon>
        <taxon>Actinomycetota</taxon>
        <taxon>Actinomycetes</taxon>
        <taxon>Micromonosporales</taxon>
        <taxon>Micromonosporaceae</taxon>
        <taxon>Micromonospora</taxon>
    </lineage>
</organism>
<gene>
    <name evidence="2" type="ORF">GA0070563_103321</name>
</gene>
<evidence type="ECO:0000313" key="3">
    <source>
        <dbReference type="Proteomes" id="UP000183585"/>
    </source>
</evidence>
<feature type="domain" description="DUF5753" evidence="1">
    <location>
        <begin position="6"/>
        <end position="34"/>
    </location>
</feature>
<dbReference type="AlphaFoldDB" id="A0A1C4WEU1"/>
<dbReference type="STRING" id="47853.TK50_09425"/>
<accession>A0A1C4WEU1</accession>
<dbReference type="Pfam" id="PF19054">
    <property type="entry name" value="DUF5753"/>
    <property type="match status" value="1"/>
</dbReference>
<reference evidence="3" key="1">
    <citation type="submission" date="2016-06" db="EMBL/GenBank/DDBJ databases">
        <authorList>
            <person name="Varghese N."/>
            <person name="Submissions Spin"/>
        </authorList>
    </citation>
    <scope>NUCLEOTIDE SEQUENCE [LARGE SCALE GENOMIC DNA]</scope>
    <source>
        <strain evidence="3">DSM 43168</strain>
    </source>
</reference>
<dbReference type="EMBL" id="FMCT01000003">
    <property type="protein sequence ID" value="SCE94639.1"/>
    <property type="molecule type" value="Genomic_DNA"/>
</dbReference>
<evidence type="ECO:0000313" key="2">
    <source>
        <dbReference type="EMBL" id="SCE94639.1"/>
    </source>
</evidence>
<dbReference type="InterPro" id="IPR043917">
    <property type="entry name" value="DUF5753"/>
</dbReference>
<name>A0A1C4WEU1_9ACTN</name>
<evidence type="ECO:0000259" key="1">
    <source>
        <dbReference type="Pfam" id="PF19054"/>
    </source>
</evidence>